<name>F2E6P4_HORVV</name>
<dbReference type="AlphaFoldDB" id="F2E6P4"/>
<dbReference type="Gene3D" id="2.30.29.30">
    <property type="entry name" value="Pleckstrin-homology domain (PH domain)/Phosphotyrosine-binding domain (PTB)"/>
    <property type="match status" value="1"/>
</dbReference>
<reference evidence="3" key="1">
    <citation type="journal article" date="2011" name="Plant Physiol.">
        <title>Comprehensive sequence analysis of 24,783 barley full-length cDNAs derived from 12 clone libraries.</title>
        <authorList>
            <person name="Matsumoto T."/>
            <person name="Tanaka T."/>
            <person name="Sakai H."/>
            <person name="Amano N."/>
            <person name="Kanamori H."/>
            <person name="Kurita K."/>
            <person name="Kikuta A."/>
            <person name="Kamiya K."/>
            <person name="Yamamoto M."/>
            <person name="Ikawa H."/>
            <person name="Fujii N."/>
            <person name="Hori K."/>
            <person name="Itoh T."/>
            <person name="Sato K."/>
        </authorList>
    </citation>
    <scope>NUCLEOTIDE SEQUENCE</scope>
    <source>
        <tissue evidence="3">Shoot and root</tissue>
    </source>
</reference>
<dbReference type="SUPFAM" id="SSF50729">
    <property type="entry name" value="PH domain-like"/>
    <property type="match status" value="1"/>
</dbReference>
<dbReference type="PANTHER" id="PTHR23318:SF0">
    <property type="entry name" value="SERINE_THREONINE-PROTEIN PHOSPHATASE 4 REGULATORY SUBUNIT 3"/>
    <property type="match status" value="1"/>
</dbReference>
<dbReference type="EMBL" id="AK371818">
    <property type="protein sequence ID" value="BAK03016.1"/>
    <property type="molecule type" value="mRNA"/>
</dbReference>
<organism evidence="3">
    <name type="scientific">Hordeum vulgare subsp. vulgare</name>
    <name type="common">Domesticated barley</name>
    <dbReference type="NCBI Taxonomy" id="112509"/>
    <lineage>
        <taxon>Eukaryota</taxon>
        <taxon>Viridiplantae</taxon>
        <taxon>Streptophyta</taxon>
        <taxon>Embryophyta</taxon>
        <taxon>Tracheophyta</taxon>
        <taxon>Spermatophyta</taxon>
        <taxon>Magnoliopsida</taxon>
        <taxon>Liliopsida</taxon>
        <taxon>Poales</taxon>
        <taxon>Poaceae</taxon>
        <taxon>BOP clade</taxon>
        <taxon>Pooideae</taxon>
        <taxon>Triticodae</taxon>
        <taxon>Triticeae</taxon>
        <taxon>Hordeinae</taxon>
        <taxon>Hordeum</taxon>
    </lineage>
</organism>
<feature type="domain" description="PP4R3 EVH1-like" evidence="2">
    <location>
        <begin position="29"/>
        <end position="130"/>
    </location>
</feature>
<dbReference type="Pfam" id="PF22972">
    <property type="entry name" value="EVH1_PP4R3"/>
    <property type="match status" value="1"/>
</dbReference>
<proteinExistence type="evidence at transcript level"/>
<dbReference type="InterPro" id="IPR051137">
    <property type="entry name" value="PP4R3-like"/>
</dbReference>
<dbReference type="GO" id="GO:0019888">
    <property type="term" value="F:protein phosphatase regulator activity"/>
    <property type="evidence" value="ECO:0007669"/>
    <property type="project" value="InterPro"/>
</dbReference>
<feature type="region of interest" description="Disordered" evidence="1">
    <location>
        <begin position="1"/>
        <end position="23"/>
    </location>
</feature>
<evidence type="ECO:0000313" key="3">
    <source>
        <dbReference type="EMBL" id="BAK03016.1"/>
    </source>
</evidence>
<dbReference type="InterPro" id="IPR011993">
    <property type="entry name" value="PH-like_dom_sf"/>
</dbReference>
<evidence type="ECO:0000259" key="2">
    <source>
        <dbReference type="Pfam" id="PF22972"/>
    </source>
</evidence>
<accession>F2E6P4</accession>
<dbReference type="InterPro" id="IPR055236">
    <property type="entry name" value="EVH1_PP4R3"/>
</dbReference>
<sequence length="134" mass="14584">MPGKKNAEPAPAPAPATAAFQPQLPPMPRAKVFRLNDGGGWDDYGAGLVTVDYLEGLASAHEAVLAVIDPEDKEAMLLHRITPDDIYRRHRGTLISWSDPVSGMTLSLSFRDAAACSDVWDTICQVQRKLRPDS</sequence>
<dbReference type="PANTHER" id="PTHR23318">
    <property type="entry name" value="ATP SYNTHASE GAMMA-RELATED"/>
    <property type="match status" value="1"/>
</dbReference>
<evidence type="ECO:0000256" key="1">
    <source>
        <dbReference type="SAM" id="MobiDB-lite"/>
    </source>
</evidence>
<protein>
    <submittedName>
        <fullName evidence="3">Predicted protein</fullName>
    </submittedName>
</protein>